<name>A0A318U2E3_9RHOB</name>
<gene>
    <name evidence="2" type="ORF">C8J30_10251</name>
</gene>
<proteinExistence type="predicted"/>
<dbReference type="InterPro" id="IPR028992">
    <property type="entry name" value="Hedgehog/Intein_dom"/>
</dbReference>
<comment type="caution">
    <text evidence="2">The sequence shown here is derived from an EMBL/GenBank/DDBJ whole genome shotgun (WGS) entry which is preliminary data.</text>
</comment>
<keyword evidence="3" id="KW-1185">Reference proteome</keyword>
<protein>
    <submittedName>
        <fullName evidence="2">Hint domain-containing protein</fullName>
    </submittedName>
</protein>
<evidence type="ECO:0000259" key="1">
    <source>
        <dbReference type="Pfam" id="PF13403"/>
    </source>
</evidence>
<evidence type="ECO:0000313" key="3">
    <source>
        <dbReference type="Proteomes" id="UP000247727"/>
    </source>
</evidence>
<reference evidence="2 3" key="1">
    <citation type="submission" date="2018-06" db="EMBL/GenBank/DDBJ databases">
        <title>Genomic Encyclopedia of Type Strains, Phase III (KMG-III): the genomes of soil and plant-associated and newly described type strains.</title>
        <authorList>
            <person name="Whitman W."/>
        </authorList>
    </citation>
    <scope>NUCLEOTIDE SEQUENCE [LARGE SCALE GENOMIC DNA]</scope>
    <source>
        <strain evidence="2 3">JA737</strain>
    </source>
</reference>
<dbReference type="AlphaFoldDB" id="A0A318U2E3"/>
<organism evidence="2 3">
    <name type="scientific">Rhodobacter viridis</name>
    <dbReference type="NCBI Taxonomy" id="1054202"/>
    <lineage>
        <taxon>Bacteria</taxon>
        <taxon>Pseudomonadati</taxon>
        <taxon>Pseudomonadota</taxon>
        <taxon>Alphaproteobacteria</taxon>
        <taxon>Rhodobacterales</taxon>
        <taxon>Rhodobacter group</taxon>
        <taxon>Rhodobacter</taxon>
    </lineage>
</organism>
<accession>A0A318U2E3</accession>
<dbReference type="InterPro" id="IPR036844">
    <property type="entry name" value="Hint_dom_sf"/>
</dbReference>
<dbReference type="SUPFAM" id="SSF51294">
    <property type="entry name" value="Hedgehog/intein (Hint) domain"/>
    <property type="match status" value="1"/>
</dbReference>
<dbReference type="EMBL" id="QJTK01000002">
    <property type="protein sequence ID" value="PYF11741.1"/>
    <property type="molecule type" value="Genomic_DNA"/>
</dbReference>
<dbReference type="OrthoDB" id="6305173at2"/>
<dbReference type="Proteomes" id="UP000247727">
    <property type="component" value="Unassembled WGS sequence"/>
</dbReference>
<sequence length="327" mass="35024">MDFPVSILQYNGSLLSVSLLSAQQTLLLSSFGSLTDGLTLTDLNGKISVGELVSVGGTNYTVLGSGTAQPGINILGLTIPTGTAKDMILLQDSAHHMYFVFPDGVPNATGMIAMVIDAAPVGYDPITKTQLCLWPDTPIETVAGPVRAEDLTPGMQVLTPAGPRPIRWIGRREVPAAEVAARDLPILVPVAQFGGAAADPPLRVSPQHRLRVRLRDGEEVLIAAQHLCAPEICRLRDCACRGDTCSPARRDRVHGAIRYICFLLDRHALVLARGLAVETLLLGAQVLAQHPELATLCPEAMLPCLPILTPGRARQKQKDRMRVTHPA</sequence>
<feature type="domain" description="Hedgehog/Intein (Hint)" evidence="1">
    <location>
        <begin position="132"/>
        <end position="283"/>
    </location>
</feature>
<evidence type="ECO:0000313" key="2">
    <source>
        <dbReference type="EMBL" id="PYF11741.1"/>
    </source>
</evidence>
<dbReference type="RefSeq" id="WP_110804354.1">
    <property type="nucleotide sequence ID" value="NZ_QJTK01000002.1"/>
</dbReference>
<dbReference type="Pfam" id="PF13403">
    <property type="entry name" value="Hint_2"/>
    <property type="match status" value="1"/>
</dbReference>